<name>A0AAE0WGW7_9PEZI</name>
<keyword evidence="1" id="KW-0812">Transmembrane</keyword>
<accession>A0AAE0WGW7</accession>
<comment type="caution">
    <text evidence="2">The sequence shown here is derived from an EMBL/GenBank/DDBJ whole genome shotgun (WGS) entry which is preliminary data.</text>
</comment>
<evidence type="ECO:0008006" key="4">
    <source>
        <dbReference type="Google" id="ProtNLM"/>
    </source>
</evidence>
<proteinExistence type="predicted"/>
<dbReference type="Proteomes" id="UP001274830">
    <property type="component" value="Unassembled WGS sequence"/>
</dbReference>
<reference evidence="2" key="1">
    <citation type="submission" date="2023-07" db="EMBL/GenBank/DDBJ databases">
        <title>Black Yeasts Isolated from many extreme environments.</title>
        <authorList>
            <person name="Coleine C."/>
            <person name="Stajich J.E."/>
            <person name="Selbmann L."/>
        </authorList>
    </citation>
    <scope>NUCLEOTIDE SEQUENCE</scope>
    <source>
        <strain evidence="2">CCFEE 5485</strain>
    </source>
</reference>
<dbReference type="AlphaFoldDB" id="A0AAE0WGW7"/>
<keyword evidence="3" id="KW-1185">Reference proteome</keyword>
<feature type="transmembrane region" description="Helical" evidence="1">
    <location>
        <begin position="44"/>
        <end position="64"/>
    </location>
</feature>
<gene>
    <name evidence="2" type="ORF">LTR78_008604</name>
</gene>
<dbReference type="EMBL" id="JAUTXT010000042">
    <property type="protein sequence ID" value="KAK3671505.1"/>
    <property type="molecule type" value="Genomic_DNA"/>
</dbReference>
<evidence type="ECO:0000313" key="2">
    <source>
        <dbReference type="EMBL" id="KAK3671505.1"/>
    </source>
</evidence>
<protein>
    <recommendedName>
        <fullName evidence="4">Altered inheritance of mitochondria protein 11</fullName>
    </recommendedName>
</protein>
<keyword evidence="1" id="KW-1133">Transmembrane helix</keyword>
<organism evidence="2 3">
    <name type="scientific">Recurvomyces mirabilis</name>
    <dbReference type="NCBI Taxonomy" id="574656"/>
    <lineage>
        <taxon>Eukaryota</taxon>
        <taxon>Fungi</taxon>
        <taxon>Dikarya</taxon>
        <taxon>Ascomycota</taxon>
        <taxon>Pezizomycotina</taxon>
        <taxon>Dothideomycetes</taxon>
        <taxon>Dothideomycetidae</taxon>
        <taxon>Mycosphaerellales</taxon>
        <taxon>Teratosphaeriaceae</taxon>
        <taxon>Recurvomyces</taxon>
    </lineage>
</organism>
<keyword evidence="1" id="KW-0472">Membrane</keyword>
<sequence length="184" mass="19885">MSTDSLAMFRKSLGPDLAKLAEEHMQHDLRQSDRDALQKAAGTVSTHATVGSVLGLGLSLFLAYRLRTNRTAMFTAFKASEKPTAVRFASGREEALPDITPFLRPSTLGDVATYTLLGAGGLFFGGESGLLTGTFRARSQINVDRDSRERIQTAFRKFQADALRTQANLLDAGGNKASESSWGL</sequence>
<evidence type="ECO:0000313" key="3">
    <source>
        <dbReference type="Proteomes" id="UP001274830"/>
    </source>
</evidence>
<evidence type="ECO:0000256" key="1">
    <source>
        <dbReference type="SAM" id="Phobius"/>
    </source>
</evidence>